<evidence type="ECO:0000256" key="6">
    <source>
        <dbReference type="ARBA" id="ARBA00023136"/>
    </source>
</evidence>
<dbReference type="Proteomes" id="UP000515154">
    <property type="component" value="Unplaced"/>
</dbReference>
<protein>
    <submittedName>
        <fullName evidence="11">Sodium- and chloride-dependent glycine transporter 1-like</fullName>
    </submittedName>
</protein>
<dbReference type="InterPro" id="IPR000175">
    <property type="entry name" value="Na/ntran_symport"/>
</dbReference>
<dbReference type="GO" id="GO:0005283">
    <property type="term" value="F:amino acid:sodium symporter activity"/>
    <property type="evidence" value="ECO:0007669"/>
    <property type="project" value="TreeGrafter"/>
</dbReference>
<dbReference type="PANTHER" id="PTHR11616:SF321">
    <property type="entry name" value="SODIUM-DEPENDENT NUTRIENT AMINO ACID TRANSPORTER 1-RELATED"/>
    <property type="match status" value="1"/>
</dbReference>
<accession>A0A6P7TXQ3</accession>
<dbReference type="PANTHER" id="PTHR11616">
    <property type="entry name" value="SODIUM/CHLORIDE DEPENDENT TRANSPORTER"/>
    <property type="match status" value="1"/>
</dbReference>
<evidence type="ECO:0000256" key="4">
    <source>
        <dbReference type="ARBA" id="ARBA00022692"/>
    </source>
</evidence>
<feature type="binding site" evidence="8">
    <location>
        <position position="78"/>
    </location>
    <ligand>
        <name>Na(+)</name>
        <dbReference type="ChEBI" id="CHEBI:29101"/>
        <label>1</label>
    </ligand>
</feature>
<dbReference type="GO" id="GO:0005886">
    <property type="term" value="C:plasma membrane"/>
    <property type="evidence" value="ECO:0007669"/>
    <property type="project" value="TreeGrafter"/>
</dbReference>
<dbReference type="RefSeq" id="XP_029654700.1">
    <property type="nucleotide sequence ID" value="XM_029798840.2"/>
</dbReference>
<feature type="non-terminal residue" evidence="11">
    <location>
        <position position="177"/>
    </location>
</feature>
<reference evidence="11" key="1">
    <citation type="submission" date="2025-08" db="UniProtKB">
        <authorList>
            <consortium name="RefSeq"/>
        </authorList>
    </citation>
    <scope>IDENTIFICATION</scope>
</reference>
<gene>
    <name evidence="11" type="primary">LOC115228200</name>
</gene>
<keyword evidence="4 9" id="KW-0812">Transmembrane</keyword>
<name>A0A6P7TXQ3_9MOLL</name>
<evidence type="ECO:0000256" key="1">
    <source>
        <dbReference type="ARBA" id="ARBA00004141"/>
    </source>
</evidence>
<dbReference type="InterPro" id="IPR037272">
    <property type="entry name" value="SNS_sf"/>
</dbReference>
<evidence type="ECO:0000256" key="8">
    <source>
        <dbReference type="PIRSR" id="PIRSR600175-1"/>
    </source>
</evidence>
<feature type="binding site" evidence="8">
    <location>
        <position position="46"/>
    </location>
    <ligand>
        <name>Na(+)</name>
        <dbReference type="ChEBI" id="CHEBI:29101"/>
        <label>1</label>
    </ligand>
</feature>
<keyword evidence="6 9" id="KW-0472">Membrane</keyword>
<evidence type="ECO:0000256" key="9">
    <source>
        <dbReference type="SAM" id="Phobius"/>
    </source>
</evidence>
<keyword evidence="10" id="KW-1185">Reference proteome</keyword>
<proteinExistence type="inferred from homology"/>
<dbReference type="PROSITE" id="PS50267">
    <property type="entry name" value="NA_NEUROTRAN_SYMP_3"/>
    <property type="match status" value="1"/>
</dbReference>
<evidence type="ECO:0000256" key="7">
    <source>
        <dbReference type="ARBA" id="ARBA00023180"/>
    </source>
</evidence>
<organism evidence="10 11">
    <name type="scientific">Octopus sinensis</name>
    <name type="common">East Asian common octopus</name>
    <dbReference type="NCBI Taxonomy" id="2607531"/>
    <lineage>
        <taxon>Eukaryota</taxon>
        <taxon>Metazoa</taxon>
        <taxon>Spiralia</taxon>
        <taxon>Lophotrochozoa</taxon>
        <taxon>Mollusca</taxon>
        <taxon>Cephalopoda</taxon>
        <taxon>Coleoidea</taxon>
        <taxon>Octopodiformes</taxon>
        <taxon>Octopoda</taxon>
        <taxon>Incirrata</taxon>
        <taxon>Octopodidae</taxon>
        <taxon>Octopus</taxon>
    </lineage>
</organism>
<dbReference type="GO" id="GO:0089718">
    <property type="term" value="P:amino acid import across plasma membrane"/>
    <property type="evidence" value="ECO:0007669"/>
    <property type="project" value="TreeGrafter"/>
</dbReference>
<feature type="transmembrane region" description="Helical" evidence="9">
    <location>
        <begin position="42"/>
        <end position="60"/>
    </location>
</feature>
<evidence type="ECO:0000256" key="3">
    <source>
        <dbReference type="ARBA" id="ARBA00022448"/>
    </source>
</evidence>
<evidence type="ECO:0000313" key="10">
    <source>
        <dbReference type="Proteomes" id="UP000515154"/>
    </source>
</evidence>
<keyword evidence="3" id="KW-0813">Transport</keyword>
<comment type="subcellular location">
    <subcellularLocation>
        <location evidence="1">Membrane</location>
        <topology evidence="1">Multi-pass membrane protein</topology>
    </subcellularLocation>
</comment>
<evidence type="ECO:0000313" key="11">
    <source>
        <dbReference type="RefSeq" id="XP_029654700.1"/>
    </source>
</evidence>
<keyword evidence="5 9" id="KW-1133">Transmembrane helix</keyword>
<dbReference type="KEGG" id="osn:115228200"/>
<dbReference type="GO" id="GO:0046872">
    <property type="term" value="F:metal ion binding"/>
    <property type="evidence" value="ECO:0007669"/>
    <property type="project" value="UniProtKB-KW"/>
</dbReference>
<feature type="transmembrane region" description="Helical" evidence="9">
    <location>
        <begin position="72"/>
        <end position="93"/>
    </location>
</feature>
<keyword evidence="8" id="KW-0479">Metal-binding</keyword>
<dbReference type="SUPFAM" id="SSF161070">
    <property type="entry name" value="SNF-like"/>
    <property type="match status" value="1"/>
</dbReference>
<evidence type="ECO:0000256" key="2">
    <source>
        <dbReference type="ARBA" id="ARBA00006459"/>
    </source>
</evidence>
<keyword evidence="7" id="KW-0325">Glycoprotein</keyword>
<sequence length="177" mass="19760">MLTVLLVRGVTLEGSLNGIIFFLKPDFKHLLKTKVWSDAATQIFFSLSTGTGGLITLSSFNKFKNNCLRDSILLTLINGATSIFVGCIVFSILGCISHEKGVPISSVSGKAKRICTIISDTYNRERRLLELRSILIKRHYPISLIADGIERAKEMDIRTLREAKRNTKAMISVFRKP</sequence>
<keyword evidence="8" id="KW-0915">Sodium</keyword>
<dbReference type="AlphaFoldDB" id="A0A6P7TXQ3"/>
<evidence type="ECO:0000256" key="5">
    <source>
        <dbReference type="ARBA" id="ARBA00022989"/>
    </source>
</evidence>
<comment type="similarity">
    <text evidence="2">Belongs to the sodium:neurotransmitter symporter (SNF) (TC 2.A.22) family.</text>
</comment>
<dbReference type="Pfam" id="PF00209">
    <property type="entry name" value="SNF"/>
    <property type="match status" value="1"/>
</dbReference>